<dbReference type="EMBL" id="JAODUP010001186">
    <property type="protein sequence ID" value="KAK2141001.1"/>
    <property type="molecule type" value="Genomic_DNA"/>
</dbReference>
<evidence type="ECO:0000313" key="2">
    <source>
        <dbReference type="Proteomes" id="UP001208570"/>
    </source>
</evidence>
<protein>
    <submittedName>
        <fullName evidence="1">Uncharacterized protein</fullName>
    </submittedName>
</protein>
<gene>
    <name evidence="1" type="ORF">LSH36_1186g01025</name>
</gene>
<dbReference type="Proteomes" id="UP001208570">
    <property type="component" value="Unassembled WGS sequence"/>
</dbReference>
<evidence type="ECO:0000313" key="1">
    <source>
        <dbReference type="EMBL" id="KAK2141001.1"/>
    </source>
</evidence>
<reference evidence="1" key="1">
    <citation type="journal article" date="2023" name="Mol. Biol. Evol.">
        <title>Third-Generation Sequencing Reveals the Adaptive Role of the Epigenome in Three Deep-Sea Polychaetes.</title>
        <authorList>
            <person name="Perez M."/>
            <person name="Aroh O."/>
            <person name="Sun Y."/>
            <person name="Lan Y."/>
            <person name="Juniper S.K."/>
            <person name="Young C.R."/>
            <person name="Angers B."/>
            <person name="Qian P.Y."/>
        </authorList>
    </citation>
    <scope>NUCLEOTIDE SEQUENCE</scope>
    <source>
        <strain evidence="1">P08H-3</strain>
    </source>
</reference>
<comment type="caution">
    <text evidence="1">The sequence shown here is derived from an EMBL/GenBank/DDBJ whole genome shotgun (WGS) entry which is preliminary data.</text>
</comment>
<organism evidence="1 2">
    <name type="scientific">Paralvinella palmiformis</name>
    <dbReference type="NCBI Taxonomy" id="53620"/>
    <lineage>
        <taxon>Eukaryota</taxon>
        <taxon>Metazoa</taxon>
        <taxon>Spiralia</taxon>
        <taxon>Lophotrochozoa</taxon>
        <taxon>Annelida</taxon>
        <taxon>Polychaeta</taxon>
        <taxon>Sedentaria</taxon>
        <taxon>Canalipalpata</taxon>
        <taxon>Terebellida</taxon>
        <taxon>Terebelliformia</taxon>
        <taxon>Alvinellidae</taxon>
        <taxon>Paralvinella</taxon>
    </lineage>
</organism>
<keyword evidence="2" id="KW-1185">Reference proteome</keyword>
<name>A0AAD9IU42_9ANNE</name>
<dbReference type="AlphaFoldDB" id="A0AAD9IU42"/>
<accession>A0AAD9IU42</accession>
<feature type="non-terminal residue" evidence="1">
    <location>
        <position position="1"/>
    </location>
</feature>
<proteinExistence type="predicted"/>
<sequence length="68" mass="8233">KQRRNKCTITQPSLQVLIIRVVNGWSEPRQECLREYWTYRDELTIQDGIIYKRHENDNSEVREATHDC</sequence>